<dbReference type="PATRIC" id="fig|1324957.4.peg.1204"/>
<evidence type="ECO:0000259" key="1">
    <source>
        <dbReference type="SMART" id="SM01001"/>
    </source>
</evidence>
<accession>V4HG13</accession>
<proteinExistence type="predicted"/>
<dbReference type="eggNOG" id="arCOG02465">
    <property type="taxonomic scope" value="Archaea"/>
</dbReference>
<dbReference type="GO" id="GO:0006189">
    <property type="term" value="P:'de novo' IMP biosynthetic process"/>
    <property type="evidence" value="ECO:0007669"/>
    <property type="project" value="InterPro"/>
</dbReference>
<organism evidence="2 3">
    <name type="scientific">Candidatus Halobonum tyrrellensis G22</name>
    <dbReference type="NCBI Taxonomy" id="1324957"/>
    <lineage>
        <taxon>Archaea</taxon>
        <taxon>Methanobacteriati</taxon>
        <taxon>Methanobacteriota</taxon>
        <taxon>Stenosarchaea group</taxon>
        <taxon>Halobacteria</taxon>
        <taxon>Halobacteriales</taxon>
        <taxon>Haloferacaceae</taxon>
        <taxon>Candidatus Halobonum</taxon>
    </lineage>
</organism>
<dbReference type="Proteomes" id="UP000017840">
    <property type="component" value="Unassembled WGS sequence"/>
</dbReference>
<dbReference type="PANTHER" id="PTHR43064:SF1">
    <property type="entry name" value="SLL1489 PROTEIN"/>
    <property type="match status" value="1"/>
</dbReference>
<dbReference type="Pfam" id="PF00731">
    <property type="entry name" value="AIRC"/>
    <property type="match status" value="1"/>
</dbReference>
<dbReference type="GO" id="GO:0016787">
    <property type="term" value="F:hydrolase activity"/>
    <property type="evidence" value="ECO:0007669"/>
    <property type="project" value="InterPro"/>
</dbReference>
<dbReference type="AlphaFoldDB" id="V4HG13"/>
<protein>
    <submittedName>
        <fullName evidence="2">NCAIR mutase-like protein</fullName>
    </submittedName>
</protein>
<dbReference type="PANTHER" id="PTHR43064">
    <property type="entry name" value="PHOSPHORIBOSYLAMINOIMIDAZOLE CARBOXYLASE-RELATED"/>
    <property type="match status" value="1"/>
</dbReference>
<reference evidence="2 3" key="1">
    <citation type="journal article" date="2013" name="Genome Announc.">
        <title>Draft Genome Sequence of 'Candidatus Halobonum tyrrellensis' Strain G22, Isolated from the Hypersaline Waters of Lake Tyrrell, Australia.</title>
        <authorList>
            <person name="Ugalde J.A."/>
            <person name="Narasingarao P."/>
            <person name="Kuo S."/>
            <person name="Podell S."/>
            <person name="Allen E.E."/>
        </authorList>
    </citation>
    <scope>NUCLEOTIDE SEQUENCE [LARGE SCALE GENOMIC DNA]</scope>
    <source>
        <strain evidence="2 3">G22</strain>
    </source>
</reference>
<dbReference type="InterPro" id="IPR000031">
    <property type="entry name" value="PurE_dom"/>
</dbReference>
<dbReference type="Gene3D" id="3.40.50.1970">
    <property type="match status" value="1"/>
</dbReference>
<evidence type="ECO:0000313" key="3">
    <source>
        <dbReference type="Proteomes" id="UP000017840"/>
    </source>
</evidence>
<keyword evidence="3" id="KW-1185">Reference proteome</keyword>
<feature type="domain" description="PurE" evidence="1">
    <location>
        <begin position="3"/>
        <end position="107"/>
    </location>
</feature>
<gene>
    <name evidence="2" type="ORF">K933_05938</name>
</gene>
<dbReference type="SMART" id="SM01001">
    <property type="entry name" value="AIRC"/>
    <property type="match status" value="1"/>
</dbReference>
<feature type="non-terminal residue" evidence="2">
    <location>
        <position position="1"/>
    </location>
</feature>
<dbReference type="SUPFAM" id="SSF52255">
    <property type="entry name" value="N5-CAIR mutase (phosphoribosylaminoimidazole carboxylase, PurE)"/>
    <property type="match status" value="1"/>
</dbReference>
<dbReference type="EMBL" id="ASGZ01000019">
    <property type="protein sequence ID" value="ESP89058.1"/>
    <property type="molecule type" value="Genomic_DNA"/>
</dbReference>
<dbReference type="RefSeq" id="WP_023393775.1">
    <property type="nucleotide sequence ID" value="NZ_ASGZ01000019.1"/>
</dbReference>
<sequence length="115" mass="11158">AGPRVSVHEDVGVANIDRVLDAADEFDGADAVVVAAGREGALPTVVAGLLDAPVVALPVSSGYGAGAGGIAALLGALQSCTVLSTVNVDAGFVAGAQAALIARRVAAARASRPDR</sequence>
<name>V4HG13_9EURY</name>
<evidence type="ECO:0000313" key="2">
    <source>
        <dbReference type="EMBL" id="ESP89058.1"/>
    </source>
</evidence>
<dbReference type="InterPro" id="IPR039476">
    <property type="entry name" value="P2CMN_synthase_LarB"/>
</dbReference>
<comment type="caution">
    <text evidence="2">The sequence shown here is derived from an EMBL/GenBank/DDBJ whole genome shotgun (WGS) entry which is preliminary data.</text>
</comment>